<evidence type="ECO:0000259" key="7">
    <source>
        <dbReference type="Pfam" id="PF01225"/>
    </source>
</evidence>
<dbReference type="InterPro" id="IPR000713">
    <property type="entry name" value="Mur_ligase_N"/>
</dbReference>
<dbReference type="GO" id="GO:0008360">
    <property type="term" value="P:regulation of cell shape"/>
    <property type="evidence" value="ECO:0007669"/>
    <property type="project" value="UniProtKB-KW"/>
</dbReference>
<dbReference type="RefSeq" id="WP_353893217.1">
    <property type="nucleotide sequence ID" value="NZ_CP159485.1"/>
</dbReference>
<gene>
    <name evidence="10" type="ORF">PRVXH_002632</name>
</gene>
<comment type="pathway">
    <text evidence="1">Cell wall biogenesis; peptidoglycan biosynthesis.</text>
</comment>
<dbReference type="Gene3D" id="3.40.1390.10">
    <property type="entry name" value="MurE/MurF, N-terminal domain"/>
    <property type="match status" value="1"/>
</dbReference>
<dbReference type="GO" id="GO:0005524">
    <property type="term" value="F:ATP binding"/>
    <property type="evidence" value="ECO:0007669"/>
    <property type="project" value="InterPro"/>
</dbReference>
<feature type="domain" description="Mur ligase N-terminal catalytic" evidence="7">
    <location>
        <begin position="25"/>
        <end position="93"/>
    </location>
</feature>
<reference evidence="10" key="2">
    <citation type="submission" date="2024-06" db="EMBL/GenBank/DDBJ databases">
        <authorList>
            <person name="Petrova K.O."/>
            <person name="Toshchakov S.V."/>
            <person name="Boltjanskaja Y.V."/>
            <person name="Kevbrin V.V."/>
        </authorList>
    </citation>
    <scope>NUCLEOTIDE SEQUENCE</scope>
    <source>
        <strain evidence="10">Z-710</strain>
    </source>
</reference>
<keyword evidence="4" id="KW-0573">Peptidoglycan synthesis</keyword>
<evidence type="ECO:0000313" key="10">
    <source>
        <dbReference type="EMBL" id="XCI28665.1"/>
    </source>
</evidence>
<dbReference type="InterPro" id="IPR036565">
    <property type="entry name" value="Mur-like_cat_sf"/>
</dbReference>
<dbReference type="Pfam" id="PF01225">
    <property type="entry name" value="Mur_ligase"/>
    <property type="match status" value="1"/>
</dbReference>
<keyword evidence="2" id="KW-0132">Cell division</keyword>
<evidence type="ECO:0000256" key="6">
    <source>
        <dbReference type="ARBA" id="ARBA00023316"/>
    </source>
</evidence>
<evidence type="ECO:0000259" key="9">
    <source>
        <dbReference type="Pfam" id="PF08245"/>
    </source>
</evidence>
<dbReference type="SUPFAM" id="SSF53623">
    <property type="entry name" value="MurD-like peptide ligases, catalytic domain"/>
    <property type="match status" value="1"/>
</dbReference>
<feature type="domain" description="Mur ligase central" evidence="9">
    <location>
        <begin position="108"/>
        <end position="320"/>
    </location>
</feature>
<evidence type="ECO:0000256" key="4">
    <source>
        <dbReference type="ARBA" id="ARBA00022984"/>
    </source>
</evidence>
<evidence type="ECO:0000256" key="1">
    <source>
        <dbReference type="ARBA" id="ARBA00004752"/>
    </source>
</evidence>
<evidence type="ECO:0000256" key="2">
    <source>
        <dbReference type="ARBA" id="ARBA00022618"/>
    </source>
</evidence>
<dbReference type="Pfam" id="PF02875">
    <property type="entry name" value="Mur_ligase_C"/>
    <property type="match status" value="1"/>
</dbReference>
<name>A0AAU8HTQ3_9FIRM</name>
<sequence length="520" mass="58239">MFDSSILKTLLNIINVFNYKEFKFNSVQYHSSKVQQGDLFVCIKGYLLDGHEYIAEALENGAAGIVAEREQPQYDIPQFLVDNSRKALARLSDHVTHSPSKDLTMVGITASNGKTTTSFMVDSVLSHSNFNTGLIGTVAVKYADKTIPSSLTTPESLDLQTYLKKMKENNVDYVTMEVSSAAQELDRVAYVDYDIFTLNNLTPEHIDFHGSYEKYIHSKTTVLRELDPSKVAIFNVDCEDTKKQIYQTKAKVITSGVQSKDAMVTVDNLDLTTGKARFTVNVNKPLPTLTEKYVNPTSFDISLNVLGLHSVYNSLTAIIIGLINEISPMEIEKALQKFKGVERRFELIYNEEFKILDDHFANAANIDVTLKTLDYMKYNQLHLIYAVRGSRGVDVNKENAQSILKWAEKLSLDHLTVSLSKDFVGAKDEVLPEELRAFSDVMKKSPIKISYYNSLKDAVTDTLGVVKQDDVVLLAGAQGMDPGGKIALEYIYNQKIKEGTATYQLKQKIEAILRERVAGL</sequence>
<dbReference type="GO" id="GO:0071555">
    <property type="term" value="P:cell wall organization"/>
    <property type="evidence" value="ECO:0007669"/>
    <property type="project" value="UniProtKB-KW"/>
</dbReference>
<dbReference type="SUPFAM" id="SSF63418">
    <property type="entry name" value="MurE/MurF N-terminal domain"/>
    <property type="match status" value="1"/>
</dbReference>
<organism evidence="10">
    <name type="scientific">Proteinivorax hydrogeniformans</name>
    <dbReference type="NCBI Taxonomy" id="1826727"/>
    <lineage>
        <taxon>Bacteria</taxon>
        <taxon>Bacillati</taxon>
        <taxon>Bacillota</taxon>
        <taxon>Clostridia</taxon>
        <taxon>Eubacteriales</taxon>
        <taxon>Proteinivoracaceae</taxon>
        <taxon>Proteinivorax</taxon>
    </lineage>
</organism>
<dbReference type="EMBL" id="CP159485">
    <property type="protein sequence ID" value="XCI28665.1"/>
    <property type="molecule type" value="Genomic_DNA"/>
</dbReference>
<keyword evidence="6" id="KW-0961">Cell wall biogenesis/degradation</keyword>
<protein>
    <submittedName>
        <fullName evidence="10">Mur ligase family protein</fullName>
    </submittedName>
</protein>
<dbReference type="InterPro" id="IPR004101">
    <property type="entry name" value="Mur_ligase_C"/>
</dbReference>
<keyword evidence="3" id="KW-0133">Cell shape</keyword>
<dbReference type="InterPro" id="IPR035911">
    <property type="entry name" value="MurE/MurF_N"/>
</dbReference>
<dbReference type="GO" id="GO:0016881">
    <property type="term" value="F:acid-amino acid ligase activity"/>
    <property type="evidence" value="ECO:0007669"/>
    <property type="project" value="InterPro"/>
</dbReference>
<reference evidence="10" key="1">
    <citation type="journal article" date="2018" name="Antonie Van Leeuwenhoek">
        <title>Proteinivorax hydrogeniformans sp. nov., an anaerobic, haloalkaliphilic bacterium fermenting proteinaceous compounds with high hydrogen production.</title>
        <authorList>
            <person name="Boltyanskaya Y."/>
            <person name="Detkova E."/>
            <person name="Pimenov N."/>
            <person name="Kevbrin V."/>
        </authorList>
    </citation>
    <scope>NUCLEOTIDE SEQUENCE</scope>
    <source>
        <strain evidence="10">Z-710</strain>
    </source>
</reference>
<accession>A0AAU8HTQ3</accession>
<evidence type="ECO:0000259" key="8">
    <source>
        <dbReference type="Pfam" id="PF02875"/>
    </source>
</evidence>
<keyword evidence="5" id="KW-0131">Cell cycle</keyword>
<feature type="domain" description="Mur ligase C-terminal" evidence="8">
    <location>
        <begin position="343"/>
        <end position="477"/>
    </location>
</feature>
<dbReference type="SUPFAM" id="SSF53244">
    <property type="entry name" value="MurD-like peptide ligases, peptide-binding domain"/>
    <property type="match status" value="1"/>
</dbReference>
<evidence type="ECO:0000256" key="5">
    <source>
        <dbReference type="ARBA" id="ARBA00023306"/>
    </source>
</evidence>
<dbReference type="PANTHER" id="PTHR23135">
    <property type="entry name" value="MUR LIGASE FAMILY MEMBER"/>
    <property type="match status" value="1"/>
</dbReference>
<keyword evidence="10" id="KW-0436">Ligase</keyword>
<dbReference type="Pfam" id="PF08245">
    <property type="entry name" value="Mur_ligase_M"/>
    <property type="match status" value="1"/>
</dbReference>
<dbReference type="PANTHER" id="PTHR23135:SF4">
    <property type="entry name" value="UDP-N-ACETYLMURAMOYL-L-ALANYL-D-GLUTAMATE--2,6-DIAMINOPIMELATE LIGASE MURE HOMOLOG, CHLOROPLASTIC"/>
    <property type="match status" value="1"/>
</dbReference>
<evidence type="ECO:0000256" key="3">
    <source>
        <dbReference type="ARBA" id="ARBA00022960"/>
    </source>
</evidence>
<dbReference type="GO" id="GO:0051301">
    <property type="term" value="P:cell division"/>
    <property type="evidence" value="ECO:0007669"/>
    <property type="project" value="UniProtKB-KW"/>
</dbReference>
<dbReference type="InterPro" id="IPR013221">
    <property type="entry name" value="Mur_ligase_cen"/>
</dbReference>
<dbReference type="AlphaFoldDB" id="A0AAU8HTQ3"/>
<dbReference type="GO" id="GO:0009252">
    <property type="term" value="P:peptidoglycan biosynthetic process"/>
    <property type="evidence" value="ECO:0007669"/>
    <property type="project" value="UniProtKB-KW"/>
</dbReference>
<dbReference type="Gene3D" id="3.40.1190.10">
    <property type="entry name" value="Mur-like, catalytic domain"/>
    <property type="match status" value="1"/>
</dbReference>
<proteinExistence type="predicted"/>
<dbReference type="InterPro" id="IPR036615">
    <property type="entry name" value="Mur_ligase_C_dom_sf"/>
</dbReference>